<dbReference type="STRING" id="472759.Nhal_3285"/>
<dbReference type="Gene3D" id="3.40.50.1000">
    <property type="entry name" value="HAD superfamily/HAD-like"/>
    <property type="match status" value="1"/>
</dbReference>
<dbReference type="Proteomes" id="UP000001844">
    <property type="component" value="Chromosome"/>
</dbReference>
<dbReference type="PANTHER" id="PTHR43344:SF13">
    <property type="entry name" value="PHOSPHATASE RV3661-RELATED"/>
    <property type="match status" value="1"/>
</dbReference>
<reference evidence="12" key="1">
    <citation type="submission" date="2010-04" db="EMBL/GenBank/DDBJ databases">
        <title>Complete genome sequence of Nitrosococcus halophilus Nc4, a salt-adapted, aerobic obligate ammonia-oxidizing sulfur purple bacterium.</title>
        <authorList>
            <consortium name="US DOE Joint Genome Institute"/>
            <person name="Campbell M.A."/>
            <person name="Malfatti S.A."/>
            <person name="Chain P.S.G."/>
            <person name="Heidelberg J.F."/>
            <person name="Ward B.B."/>
            <person name="Klotz M.G."/>
        </authorList>
    </citation>
    <scope>NUCLEOTIDE SEQUENCE [LARGE SCALE GENOMIC DNA]</scope>
    <source>
        <strain evidence="12">Nc4</strain>
    </source>
</reference>
<dbReference type="AlphaFoldDB" id="D5C0K9"/>
<evidence type="ECO:0000256" key="4">
    <source>
        <dbReference type="ARBA" id="ARBA00021697"/>
    </source>
</evidence>
<evidence type="ECO:0000256" key="9">
    <source>
        <dbReference type="ARBA" id="ARBA00052092"/>
    </source>
</evidence>
<comment type="pathway">
    <text evidence="1">Amino-acid biosynthesis; L-histidine biosynthesis; L-histidine from 5-phospho-alpha-D-ribose 1-diphosphate: step 8/9.</text>
</comment>
<dbReference type="NCBIfam" id="TIGR01488">
    <property type="entry name" value="HAD-SF-IB"/>
    <property type="match status" value="1"/>
</dbReference>
<dbReference type="KEGG" id="nhl:Nhal_3285"/>
<dbReference type="CDD" id="cd02612">
    <property type="entry name" value="HAD_PGPPase"/>
    <property type="match status" value="1"/>
</dbReference>
<evidence type="ECO:0000256" key="3">
    <source>
        <dbReference type="ARBA" id="ARBA00013085"/>
    </source>
</evidence>
<comment type="function">
    <text evidence="10">Catalyzes the dephosphorylation of histidinol-phosphate to histidinol, the direct precursor of histidine.</text>
</comment>
<dbReference type="NCBIfam" id="TIGR01490">
    <property type="entry name" value="HAD-SF-IB-hyp1"/>
    <property type="match status" value="1"/>
</dbReference>
<dbReference type="PANTHER" id="PTHR43344">
    <property type="entry name" value="PHOSPHOSERINE PHOSPHATASE"/>
    <property type="match status" value="1"/>
</dbReference>
<dbReference type="EMBL" id="CP001798">
    <property type="protein sequence ID" value="ADE16332.1"/>
    <property type="molecule type" value="Genomic_DNA"/>
</dbReference>
<dbReference type="GO" id="GO:0004401">
    <property type="term" value="F:histidinol-phosphatase activity"/>
    <property type="evidence" value="ECO:0007669"/>
    <property type="project" value="UniProtKB-EC"/>
</dbReference>
<comment type="catalytic activity">
    <reaction evidence="9">
        <text>L-histidinol phosphate + H2O = L-histidinol + phosphate</text>
        <dbReference type="Rhea" id="RHEA:14465"/>
        <dbReference type="ChEBI" id="CHEBI:15377"/>
        <dbReference type="ChEBI" id="CHEBI:43474"/>
        <dbReference type="ChEBI" id="CHEBI:57699"/>
        <dbReference type="ChEBI" id="CHEBI:57980"/>
        <dbReference type="EC" id="3.1.3.15"/>
    </reaction>
    <physiologicalReaction direction="left-to-right" evidence="9">
        <dbReference type="Rhea" id="RHEA:14466"/>
    </physiologicalReaction>
</comment>
<sequence>MGLAIFDLDNTLLAGDSDYLWGQFLVEQGAVNSEDYERTNQAFYRQYQEGTLNIYEFLAFQLALLEQHSLRQLENWRSQYLEEKIRPIILPQAQELLASHRSQGHRLLIITATNRFITGPIAEILGVDDLIATEPEIRGGRYTGQVSGVPSYREGKVTRLKAWLKEQALTLGTSWFYSDSHNDIPLLEQVTHPIAVDPDEMLNAHARTNGWTVISLREKTS</sequence>
<dbReference type="HOGENOM" id="CLU_052657_1_1_6"/>
<name>D5C0K9_NITHN</name>
<keyword evidence="12" id="KW-1185">Reference proteome</keyword>
<keyword evidence="7" id="KW-0460">Magnesium</keyword>
<keyword evidence="5" id="KW-0479">Metal-binding</keyword>
<comment type="similarity">
    <text evidence="2">Belongs to the HAD-like hydrolase superfamily. SerB family.</text>
</comment>
<dbReference type="RefSeq" id="WP_013034181.1">
    <property type="nucleotide sequence ID" value="NC_013960.1"/>
</dbReference>
<gene>
    <name evidence="11" type="ordered locus">Nhal_3285</name>
</gene>
<dbReference type="FunFam" id="3.40.50.1000:FF:000025">
    <property type="entry name" value="HAD hydrolase, family IB"/>
    <property type="match status" value="1"/>
</dbReference>
<evidence type="ECO:0000256" key="1">
    <source>
        <dbReference type="ARBA" id="ARBA00004970"/>
    </source>
</evidence>
<protein>
    <recommendedName>
        <fullName evidence="4">Histidinol-phosphatase</fullName>
        <ecNumber evidence="3">3.1.3.15</ecNumber>
    </recommendedName>
    <alternativeName>
        <fullName evidence="8">Histidinol-phosphate phosphatase</fullName>
    </alternativeName>
</protein>
<evidence type="ECO:0000313" key="11">
    <source>
        <dbReference type="EMBL" id="ADE16332.1"/>
    </source>
</evidence>
<evidence type="ECO:0000313" key="12">
    <source>
        <dbReference type="Proteomes" id="UP000001844"/>
    </source>
</evidence>
<dbReference type="OrthoDB" id="9784466at2"/>
<dbReference type="InterPro" id="IPR023214">
    <property type="entry name" value="HAD_sf"/>
</dbReference>
<evidence type="ECO:0000256" key="7">
    <source>
        <dbReference type="ARBA" id="ARBA00022842"/>
    </source>
</evidence>
<proteinExistence type="inferred from homology"/>
<organism evidence="11 12">
    <name type="scientific">Nitrosococcus halophilus (strain Nc4)</name>
    <dbReference type="NCBI Taxonomy" id="472759"/>
    <lineage>
        <taxon>Bacteria</taxon>
        <taxon>Pseudomonadati</taxon>
        <taxon>Pseudomonadota</taxon>
        <taxon>Gammaproteobacteria</taxon>
        <taxon>Chromatiales</taxon>
        <taxon>Chromatiaceae</taxon>
        <taxon>Nitrosococcus</taxon>
    </lineage>
</organism>
<keyword evidence="6 11" id="KW-0378">Hydrolase</keyword>
<dbReference type="GO" id="GO:0046872">
    <property type="term" value="F:metal ion binding"/>
    <property type="evidence" value="ECO:0007669"/>
    <property type="project" value="UniProtKB-KW"/>
</dbReference>
<accession>D5C0K9</accession>
<dbReference type="Pfam" id="PF12710">
    <property type="entry name" value="HAD"/>
    <property type="match status" value="1"/>
</dbReference>
<dbReference type="InterPro" id="IPR050582">
    <property type="entry name" value="HAD-like_SerB"/>
</dbReference>
<evidence type="ECO:0000256" key="5">
    <source>
        <dbReference type="ARBA" id="ARBA00022723"/>
    </source>
</evidence>
<evidence type="ECO:0000256" key="2">
    <source>
        <dbReference type="ARBA" id="ARBA00009184"/>
    </source>
</evidence>
<dbReference type="Gene3D" id="1.20.1440.100">
    <property type="entry name" value="SG protein - dephosphorylation function"/>
    <property type="match status" value="1"/>
</dbReference>
<evidence type="ECO:0000256" key="6">
    <source>
        <dbReference type="ARBA" id="ARBA00022801"/>
    </source>
</evidence>
<dbReference type="InterPro" id="IPR006385">
    <property type="entry name" value="HAD_hydro_SerB1"/>
</dbReference>
<evidence type="ECO:0000256" key="10">
    <source>
        <dbReference type="ARBA" id="ARBA00053547"/>
    </source>
</evidence>
<dbReference type="SUPFAM" id="SSF56784">
    <property type="entry name" value="HAD-like"/>
    <property type="match status" value="1"/>
</dbReference>
<dbReference type="EC" id="3.1.3.15" evidence="3"/>
<dbReference type="eggNOG" id="COG0560">
    <property type="taxonomic scope" value="Bacteria"/>
</dbReference>
<dbReference type="InterPro" id="IPR036412">
    <property type="entry name" value="HAD-like_sf"/>
</dbReference>
<evidence type="ECO:0000256" key="8">
    <source>
        <dbReference type="ARBA" id="ARBA00033209"/>
    </source>
</evidence>